<sequence>MNRPEPGFWATFGERWQGWLSSPDYDTPRSVIVHPVWPDGRVASPAGLMLSQRELDNDPRFQATEPAGAEERPRRWHLPLAWRGRRSASRPSGTPASTVPSTLTESPEYMFNTSSLVPLVSMDRAWMLDRELAANRSRGFDWGVARALSAYVSASYCNSTSLAAWNCTRCSPRGIDGNATWIDPNFALEALAWDEAWDLLGYVGWSEEMGATVIAFRGTDSHSYHNWVANMRTWRTDLNLTMHGAPANALVHGGFWFSWNASSLASSVTAAVLRLQRRHGEHPVYASGHSLGGALATICALELRTTRGLRDVHLVTFGSPRVGNAVFAGWFERRIASHWRFTHNRDIVPSVPPPYMGFWHLAREVWVLDNARLNPLVGVCDGTGEDMQCHNSMCHLGLCSSIADHLLYISEMYTPRPMGC</sequence>
<dbReference type="SUPFAM" id="SSF53474">
    <property type="entry name" value="alpha/beta-Hydrolases"/>
    <property type="match status" value="1"/>
</dbReference>
<dbReference type="EMBL" id="JASFZW010000001">
    <property type="protein sequence ID" value="KAK2080944.1"/>
    <property type="molecule type" value="Genomic_DNA"/>
</dbReference>
<feature type="compositionally biased region" description="Polar residues" evidence="1">
    <location>
        <begin position="89"/>
        <end position="104"/>
    </location>
</feature>
<evidence type="ECO:0000313" key="3">
    <source>
        <dbReference type="EMBL" id="KAK2080944.1"/>
    </source>
</evidence>
<dbReference type="GO" id="GO:0006629">
    <property type="term" value="P:lipid metabolic process"/>
    <property type="evidence" value="ECO:0007669"/>
    <property type="project" value="InterPro"/>
</dbReference>
<evidence type="ECO:0000256" key="1">
    <source>
        <dbReference type="SAM" id="MobiDB-lite"/>
    </source>
</evidence>
<gene>
    <name evidence="3" type="ORF">QBZ16_000798</name>
</gene>
<protein>
    <recommendedName>
        <fullName evidence="2">Fungal lipase-type domain-containing protein</fullName>
    </recommendedName>
</protein>
<organism evidence="3 4">
    <name type="scientific">Prototheca wickerhamii</name>
    <dbReference type="NCBI Taxonomy" id="3111"/>
    <lineage>
        <taxon>Eukaryota</taxon>
        <taxon>Viridiplantae</taxon>
        <taxon>Chlorophyta</taxon>
        <taxon>core chlorophytes</taxon>
        <taxon>Trebouxiophyceae</taxon>
        <taxon>Chlorellales</taxon>
        <taxon>Chlorellaceae</taxon>
        <taxon>Prototheca</taxon>
    </lineage>
</organism>
<keyword evidence="4" id="KW-1185">Reference proteome</keyword>
<dbReference type="PANTHER" id="PTHR45856">
    <property type="entry name" value="ALPHA/BETA-HYDROLASES SUPERFAMILY PROTEIN"/>
    <property type="match status" value="1"/>
</dbReference>
<dbReference type="InterPro" id="IPR002921">
    <property type="entry name" value="Fungal_lipase-type"/>
</dbReference>
<dbReference type="CDD" id="cd00519">
    <property type="entry name" value="Lipase_3"/>
    <property type="match status" value="1"/>
</dbReference>
<accession>A0AAD9ILT4</accession>
<proteinExistence type="predicted"/>
<dbReference type="Proteomes" id="UP001255856">
    <property type="component" value="Unassembled WGS sequence"/>
</dbReference>
<feature type="region of interest" description="Disordered" evidence="1">
    <location>
        <begin position="84"/>
        <end position="104"/>
    </location>
</feature>
<comment type="caution">
    <text evidence="3">The sequence shown here is derived from an EMBL/GenBank/DDBJ whole genome shotgun (WGS) entry which is preliminary data.</text>
</comment>
<dbReference type="AlphaFoldDB" id="A0AAD9ILT4"/>
<evidence type="ECO:0000313" key="4">
    <source>
        <dbReference type="Proteomes" id="UP001255856"/>
    </source>
</evidence>
<name>A0AAD9ILT4_PROWI</name>
<feature type="domain" description="Fungal lipase-type" evidence="2">
    <location>
        <begin position="213"/>
        <end position="354"/>
    </location>
</feature>
<evidence type="ECO:0000259" key="2">
    <source>
        <dbReference type="Pfam" id="PF01764"/>
    </source>
</evidence>
<dbReference type="InterPro" id="IPR029058">
    <property type="entry name" value="AB_hydrolase_fold"/>
</dbReference>
<reference evidence="3" key="1">
    <citation type="submission" date="2021-01" db="EMBL/GenBank/DDBJ databases">
        <authorList>
            <person name="Eckstrom K.M.E."/>
        </authorList>
    </citation>
    <scope>NUCLEOTIDE SEQUENCE</scope>
    <source>
        <strain evidence="3">UVCC 0001</strain>
    </source>
</reference>
<dbReference type="InterPro" id="IPR051218">
    <property type="entry name" value="Sec_MonoDiacylglyc_Lipase"/>
</dbReference>
<dbReference type="PANTHER" id="PTHR45856:SF25">
    <property type="entry name" value="FUNGAL LIPASE-LIKE DOMAIN-CONTAINING PROTEIN"/>
    <property type="match status" value="1"/>
</dbReference>
<dbReference type="Gene3D" id="3.40.50.1820">
    <property type="entry name" value="alpha/beta hydrolase"/>
    <property type="match status" value="1"/>
</dbReference>
<dbReference type="Pfam" id="PF01764">
    <property type="entry name" value="Lipase_3"/>
    <property type="match status" value="1"/>
</dbReference>